<dbReference type="InterPro" id="IPR032675">
    <property type="entry name" value="LRR_dom_sf"/>
</dbReference>
<dbReference type="AlphaFoldDB" id="A0AAN9FQI0"/>
<dbReference type="Proteomes" id="UP001359559">
    <property type="component" value="Unassembled WGS sequence"/>
</dbReference>
<dbReference type="Pfam" id="PF23598">
    <property type="entry name" value="LRR_14"/>
    <property type="match status" value="1"/>
</dbReference>
<dbReference type="Pfam" id="PF00931">
    <property type="entry name" value="NB-ARC"/>
    <property type="match status" value="1"/>
</dbReference>
<keyword evidence="1" id="KW-0677">Repeat</keyword>
<dbReference type="GO" id="GO:0006952">
    <property type="term" value="P:defense response"/>
    <property type="evidence" value="ECO:0007669"/>
    <property type="project" value="UniProtKB-KW"/>
</dbReference>
<evidence type="ECO:0000256" key="2">
    <source>
        <dbReference type="ARBA" id="ARBA00022741"/>
    </source>
</evidence>
<gene>
    <name evidence="7" type="ORF">RJT34_24287</name>
</gene>
<dbReference type="SUPFAM" id="SSF52540">
    <property type="entry name" value="P-loop containing nucleoside triphosphate hydrolases"/>
    <property type="match status" value="1"/>
</dbReference>
<keyword evidence="8" id="KW-1185">Reference proteome</keyword>
<comment type="caution">
    <text evidence="7">The sequence shown here is derived from an EMBL/GenBank/DDBJ whole genome shotgun (WGS) entry which is preliminary data.</text>
</comment>
<evidence type="ECO:0008006" key="9">
    <source>
        <dbReference type="Google" id="ProtNLM"/>
    </source>
</evidence>
<dbReference type="CDD" id="cd14798">
    <property type="entry name" value="RX-CC_like"/>
    <property type="match status" value="1"/>
</dbReference>
<dbReference type="SUPFAM" id="SSF52058">
    <property type="entry name" value="L domain-like"/>
    <property type="match status" value="1"/>
</dbReference>
<dbReference type="Gene3D" id="1.20.5.4130">
    <property type="match status" value="1"/>
</dbReference>
<dbReference type="Gene3D" id="3.40.50.300">
    <property type="entry name" value="P-loop containing nucleotide triphosphate hydrolases"/>
    <property type="match status" value="1"/>
</dbReference>
<feature type="domain" description="Disease resistance N-terminal" evidence="5">
    <location>
        <begin position="5"/>
        <end position="90"/>
    </location>
</feature>
<sequence length="706" mass="80210">MAEAAVKFVGNKLMDLLKDEFTLAKDVDKKLKLVTDELDRIQAYLKDADAKAEMGETREVVKTWVRQMREVSFHIEDAIDEYLFEADNDHRGFVGIISKICELDNDKHDMCGFFGVISKIGDLVRGVTARHKFASHIEEITSSIENLKKAKETFELNPSPSEPRTSISTQHCLRRKALYNEDDQLVGIEVQRTKHVLTDWLLDEQSGRTVISVVGEGGLGKTTIVNKVFNQQKGNKSFECFAWITVSQSLKGDNLLQNLLRKVYEEVKKSEDFNLSKWTRRLSIDTSIHDVNKETNTANYGLVRSCLLFNIPSNIPFGMQNTQFALLLSSFKFLVRLDCEGSYLGGSLPEAIGYLFHLRYLNLKNSNISRIPKSIGKLHNLETLNLKGTRVYKLPSEIYRLTKLQHLVSYRSSFRSITGTKFTEGIKHLNALQTLCMVDANANGDGITKELKHLKQMRKLGVTGVNKVDGKSLCNAIQGMTYLSKLTIVSSKVVPLLKSDDKRDHESLDWEALIGRDNEALDLEALIGRDNESDHESLDWEELIRGYNESDHEEALIGRYNEALDLEALTNPPMHLQRLCIVGKLERLPHWIPKIKGLVKLHLEGSNLTEDPLPLLQDLPELSRLILDANAYEGQELHFRKEGFINMKELKIGLPGLETLKIDEGGLLHLQNLHICDGHPLLKVPIYIMSKLRHLRDRQILKYSSF</sequence>
<evidence type="ECO:0000259" key="5">
    <source>
        <dbReference type="Pfam" id="PF18052"/>
    </source>
</evidence>
<dbReference type="InterPro" id="IPR055414">
    <property type="entry name" value="LRR_R13L4/SHOC2-like"/>
</dbReference>
<dbReference type="InterPro" id="IPR038005">
    <property type="entry name" value="RX-like_CC"/>
</dbReference>
<dbReference type="Gene3D" id="3.80.10.10">
    <property type="entry name" value="Ribonuclease Inhibitor"/>
    <property type="match status" value="2"/>
</dbReference>
<dbReference type="Pfam" id="PF18052">
    <property type="entry name" value="Rx_N"/>
    <property type="match status" value="1"/>
</dbReference>
<evidence type="ECO:0000256" key="1">
    <source>
        <dbReference type="ARBA" id="ARBA00022737"/>
    </source>
</evidence>
<dbReference type="InterPro" id="IPR041118">
    <property type="entry name" value="Rx_N"/>
</dbReference>
<evidence type="ECO:0000259" key="4">
    <source>
        <dbReference type="Pfam" id="PF00931"/>
    </source>
</evidence>
<dbReference type="GO" id="GO:0043531">
    <property type="term" value="F:ADP binding"/>
    <property type="evidence" value="ECO:0007669"/>
    <property type="project" value="InterPro"/>
</dbReference>
<name>A0AAN9FQI0_CLITE</name>
<evidence type="ECO:0000313" key="8">
    <source>
        <dbReference type="Proteomes" id="UP001359559"/>
    </source>
</evidence>
<proteinExistence type="predicted"/>
<reference evidence="7 8" key="1">
    <citation type="submission" date="2024-01" db="EMBL/GenBank/DDBJ databases">
        <title>The genomes of 5 underutilized Papilionoideae crops provide insights into root nodulation and disease resistance.</title>
        <authorList>
            <person name="Yuan L."/>
        </authorList>
    </citation>
    <scope>NUCLEOTIDE SEQUENCE [LARGE SCALE GENOMIC DNA]</scope>
    <source>
        <strain evidence="7">LY-2023</strain>
        <tissue evidence="7">Leaf</tissue>
    </source>
</reference>
<dbReference type="EMBL" id="JAYKXN010000006">
    <property type="protein sequence ID" value="KAK7279241.1"/>
    <property type="molecule type" value="Genomic_DNA"/>
</dbReference>
<dbReference type="PANTHER" id="PTHR19338:SF32">
    <property type="entry name" value="OS06G0287500 PROTEIN"/>
    <property type="match status" value="1"/>
</dbReference>
<feature type="domain" description="Disease resistance R13L4/SHOC-2-like LRR" evidence="6">
    <location>
        <begin position="322"/>
        <end position="492"/>
    </location>
</feature>
<protein>
    <recommendedName>
        <fullName evidence="9">Disease resistance protein RPM1</fullName>
    </recommendedName>
</protein>
<feature type="domain" description="NB-ARC" evidence="4">
    <location>
        <begin position="193"/>
        <end position="279"/>
    </location>
</feature>
<evidence type="ECO:0000259" key="6">
    <source>
        <dbReference type="Pfam" id="PF23598"/>
    </source>
</evidence>
<accession>A0AAN9FQI0</accession>
<dbReference type="InterPro" id="IPR002182">
    <property type="entry name" value="NB-ARC"/>
</dbReference>
<evidence type="ECO:0000313" key="7">
    <source>
        <dbReference type="EMBL" id="KAK7279241.1"/>
    </source>
</evidence>
<dbReference type="InterPro" id="IPR027417">
    <property type="entry name" value="P-loop_NTPase"/>
</dbReference>
<dbReference type="GO" id="GO:0051707">
    <property type="term" value="P:response to other organism"/>
    <property type="evidence" value="ECO:0007669"/>
    <property type="project" value="UniProtKB-ARBA"/>
</dbReference>
<keyword evidence="3" id="KW-0611">Plant defense</keyword>
<organism evidence="7 8">
    <name type="scientific">Clitoria ternatea</name>
    <name type="common">Butterfly pea</name>
    <dbReference type="NCBI Taxonomy" id="43366"/>
    <lineage>
        <taxon>Eukaryota</taxon>
        <taxon>Viridiplantae</taxon>
        <taxon>Streptophyta</taxon>
        <taxon>Embryophyta</taxon>
        <taxon>Tracheophyta</taxon>
        <taxon>Spermatophyta</taxon>
        <taxon>Magnoliopsida</taxon>
        <taxon>eudicotyledons</taxon>
        <taxon>Gunneridae</taxon>
        <taxon>Pentapetalae</taxon>
        <taxon>rosids</taxon>
        <taxon>fabids</taxon>
        <taxon>Fabales</taxon>
        <taxon>Fabaceae</taxon>
        <taxon>Papilionoideae</taxon>
        <taxon>50 kb inversion clade</taxon>
        <taxon>NPAAA clade</taxon>
        <taxon>indigoferoid/millettioid clade</taxon>
        <taxon>Phaseoleae</taxon>
        <taxon>Clitoria</taxon>
    </lineage>
</organism>
<keyword evidence="2" id="KW-0547">Nucleotide-binding</keyword>
<evidence type="ECO:0000256" key="3">
    <source>
        <dbReference type="ARBA" id="ARBA00022821"/>
    </source>
</evidence>
<dbReference type="PANTHER" id="PTHR19338">
    <property type="entry name" value="TRANSLOCASE OF INNER MITOCHONDRIAL MEMBRANE 13 HOMOLOG"/>
    <property type="match status" value="1"/>
</dbReference>